<accession>A0A517YFZ7</accession>
<dbReference type="SMART" id="SM00028">
    <property type="entry name" value="TPR"/>
    <property type="match status" value="2"/>
</dbReference>
<feature type="signal peptide" evidence="1">
    <location>
        <begin position="1"/>
        <end position="22"/>
    </location>
</feature>
<feature type="chain" id="PRO_5021792023" evidence="1">
    <location>
        <begin position="23"/>
        <end position="523"/>
    </location>
</feature>
<dbReference type="InterPro" id="IPR029475">
    <property type="entry name" value="DUF6807"/>
</dbReference>
<dbReference type="InterPro" id="IPR011990">
    <property type="entry name" value="TPR-like_helical_dom_sf"/>
</dbReference>
<sequence length="523" mass="58746" precursor="true">MLNATLPLIIACVLVFTRTAAAEVSIVELDDRLRVSIDGQLFTEWRHKEWVAPFLYPVVGPNGETVTRHFPMRANVPGEDADHPWHRSIRFSHSDVNGFNFWWAPGKERAGHTAEIKLERIERITSGKTGEVVFWNQWLGDGKIVLREKVRLAFLPLENWQLLMDYDLELQAADQPVLFGDKRDGGLLVRVAGSMKVEDEKGNKFQGSILNSRGDRNADAWGKQAEWADYVGPDASGKTVGIAMFDHPSNLRFPTHWHARMYGLITANRFGTDHFKAKYDDHKTVVCAPAGKACPACLSHSGDYTIPAQSSLTLRHRVYFHHGDSTAAKVADQYRVYTADPAAMLVRLRVLQRDRKWKELIEQFGTENFETWPAEDASDALHLRGQAHSILKNGKLAEADFKSALKLNPSADLVLLNLADNYANNLGNEEQALATYRQLLTKTGKSNGWLPIHTTIAIARLLTDQVKPDEALATLQQYGDMPGMAPVWRIKMLRAYGHAYAAQGKEQESLAKFREALELESQP</sequence>
<name>A0A517YFZ7_9BACT</name>
<evidence type="ECO:0000313" key="2">
    <source>
        <dbReference type="EMBL" id="QDU29102.1"/>
    </source>
</evidence>
<keyword evidence="3" id="KW-1185">Reference proteome</keyword>
<dbReference type="Proteomes" id="UP000315017">
    <property type="component" value="Chromosome"/>
</dbReference>
<dbReference type="Pfam" id="PF14100">
    <property type="entry name" value="DUF6807"/>
    <property type="match status" value="1"/>
</dbReference>
<organism evidence="2 3">
    <name type="scientific">Anatilimnocola aggregata</name>
    <dbReference type="NCBI Taxonomy" id="2528021"/>
    <lineage>
        <taxon>Bacteria</taxon>
        <taxon>Pseudomonadati</taxon>
        <taxon>Planctomycetota</taxon>
        <taxon>Planctomycetia</taxon>
        <taxon>Pirellulales</taxon>
        <taxon>Pirellulaceae</taxon>
        <taxon>Anatilimnocola</taxon>
    </lineage>
</organism>
<gene>
    <name evidence="2" type="ORF">ETAA8_42090</name>
</gene>
<evidence type="ECO:0000256" key="1">
    <source>
        <dbReference type="SAM" id="SignalP"/>
    </source>
</evidence>
<dbReference type="PROSITE" id="PS50293">
    <property type="entry name" value="TPR_REGION"/>
    <property type="match status" value="1"/>
</dbReference>
<dbReference type="SUPFAM" id="SSF48452">
    <property type="entry name" value="TPR-like"/>
    <property type="match status" value="1"/>
</dbReference>
<dbReference type="KEGG" id="aagg:ETAA8_42090"/>
<dbReference type="InterPro" id="IPR019734">
    <property type="entry name" value="TPR_rpt"/>
</dbReference>
<dbReference type="AlphaFoldDB" id="A0A517YFZ7"/>
<reference evidence="2 3" key="1">
    <citation type="submission" date="2019-02" db="EMBL/GenBank/DDBJ databases">
        <title>Deep-cultivation of Planctomycetes and their phenomic and genomic characterization uncovers novel biology.</title>
        <authorList>
            <person name="Wiegand S."/>
            <person name="Jogler M."/>
            <person name="Boedeker C."/>
            <person name="Pinto D."/>
            <person name="Vollmers J."/>
            <person name="Rivas-Marin E."/>
            <person name="Kohn T."/>
            <person name="Peeters S.H."/>
            <person name="Heuer A."/>
            <person name="Rast P."/>
            <person name="Oberbeckmann S."/>
            <person name="Bunk B."/>
            <person name="Jeske O."/>
            <person name="Meyerdierks A."/>
            <person name="Storesund J.E."/>
            <person name="Kallscheuer N."/>
            <person name="Luecker S."/>
            <person name="Lage O.M."/>
            <person name="Pohl T."/>
            <person name="Merkel B.J."/>
            <person name="Hornburger P."/>
            <person name="Mueller R.-W."/>
            <person name="Bruemmer F."/>
            <person name="Labrenz M."/>
            <person name="Spormann A.M."/>
            <person name="Op den Camp H."/>
            <person name="Overmann J."/>
            <person name="Amann R."/>
            <person name="Jetten M.S.M."/>
            <person name="Mascher T."/>
            <person name="Medema M.H."/>
            <person name="Devos D.P."/>
            <person name="Kaster A.-K."/>
            <person name="Ovreas L."/>
            <person name="Rohde M."/>
            <person name="Galperin M.Y."/>
            <person name="Jogler C."/>
        </authorList>
    </citation>
    <scope>NUCLEOTIDE SEQUENCE [LARGE SCALE GENOMIC DNA]</scope>
    <source>
        <strain evidence="2 3">ETA_A8</strain>
    </source>
</reference>
<dbReference type="Pfam" id="PF13181">
    <property type="entry name" value="TPR_8"/>
    <property type="match status" value="1"/>
</dbReference>
<evidence type="ECO:0000313" key="3">
    <source>
        <dbReference type="Proteomes" id="UP000315017"/>
    </source>
</evidence>
<protein>
    <submittedName>
        <fullName evidence="2">Tetratricopeptide repeat protein</fullName>
    </submittedName>
</protein>
<dbReference type="OrthoDB" id="242279at2"/>
<dbReference type="EMBL" id="CP036274">
    <property type="protein sequence ID" value="QDU29102.1"/>
    <property type="molecule type" value="Genomic_DNA"/>
</dbReference>
<proteinExistence type="predicted"/>
<dbReference type="RefSeq" id="WP_145092414.1">
    <property type="nucleotide sequence ID" value="NZ_CP036274.1"/>
</dbReference>
<dbReference type="Gene3D" id="1.25.40.10">
    <property type="entry name" value="Tetratricopeptide repeat domain"/>
    <property type="match status" value="2"/>
</dbReference>
<keyword evidence="1" id="KW-0732">Signal</keyword>